<gene>
    <name evidence="2" type="ORF">HWN40_10345</name>
</gene>
<keyword evidence="3" id="KW-1185">Reference proteome</keyword>
<evidence type="ECO:0000313" key="2">
    <source>
        <dbReference type="EMBL" id="QLC51331.1"/>
    </source>
</evidence>
<dbReference type="NCBIfam" id="TIGR00304">
    <property type="entry name" value="TIGR00304 family membrane protein"/>
    <property type="match status" value="1"/>
</dbReference>
<protein>
    <submittedName>
        <fullName evidence="2">DUF131 domain-containing protein</fullName>
    </submittedName>
</protein>
<evidence type="ECO:0000313" key="3">
    <source>
        <dbReference type="Proteomes" id="UP000509594"/>
    </source>
</evidence>
<sequence>MLGFLLLISGSLGSMFKNSGEQENQEADVKGGGIIMIGPIPIVFGSDKSSVQTLLILAIVLMVMYFIVFR</sequence>
<dbReference type="EMBL" id="CP058215">
    <property type="protein sequence ID" value="QLC51331.1"/>
    <property type="molecule type" value="Genomic_DNA"/>
</dbReference>
<keyword evidence="1" id="KW-0472">Membrane</keyword>
<dbReference type="AlphaFoldDB" id="A0A7D5EA19"/>
<reference evidence="2 3" key="1">
    <citation type="submission" date="2020-06" db="EMBL/GenBank/DDBJ databases">
        <title>Methanolobus halotolerans sp. nov., isolated from a saline lake Tus in Siberia.</title>
        <authorList>
            <person name="Shen Y."/>
            <person name="Chen S.-C."/>
            <person name="Lai M.-C."/>
            <person name="Huang H.-H."/>
            <person name="Chiu H.-H."/>
            <person name="Tang S.-L."/>
            <person name="Rogozin D.Y."/>
            <person name="Degermendzhy A.G."/>
        </authorList>
    </citation>
    <scope>NUCLEOTIDE SEQUENCE [LARGE SCALE GENOMIC DNA]</scope>
    <source>
        <strain evidence="2 3">DSM 21339</strain>
    </source>
</reference>
<keyword evidence="1" id="KW-0812">Transmembrane</keyword>
<accession>A0A7D5EA19</accession>
<proteinExistence type="predicted"/>
<keyword evidence="1" id="KW-1133">Transmembrane helix</keyword>
<dbReference type="Proteomes" id="UP000509594">
    <property type="component" value="Chromosome"/>
</dbReference>
<evidence type="ECO:0000256" key="1">
    <source>
        <dbReference type="SAM" id="Phobius"/>
    </source>
</evidence>
<dbReference type="InterPro" id="IPR002849">
    <property type="entry name" value="DUF131"/>
</dbReference>
<dbReference type="Pfam" id="PF01998">
    <property type="entry name" value="DUF131"/>
    <property type="match status" value="1"/>
</dbReference>
<organism evidence="2 3">
    <name type="scientific">Methanolobus zinderi</name>
    <dbReference type="NCBI Taxonomy" id="536044"/>
    <lineage>
        <taxon>Archaea</taxon>
        <taxon>Methanobacteriati</taxon>
        <taxon>Methanobacteriota</taxon>
        <taxon>Stenosarchaea group</taxon>
        <taxon>Methanomicrobia</taxon>
        <taxon>Methanosarcinales</taxon>
        <taxon>Methanosarcinaceae</taxon>
        <taxon>Methanolobus</taxon>
    </lineage>
</organism>
<name>A0A7D5EA19_9EURY</name>
<feature type="transmembrane region" description="Helical" evidence="1">
    <location>
        <begin position="51"/>
        <end position="69"/>
    </location>
</feature>
<dbReference type="KEGG" id="mzi:HWN40_10345"/>